<protein>
    <submittedName>
        <fullName evidence="2">Uncharacterized protein</fullName>
    </submittedName>
</protein>
<feature type="compositionally biased region" description="Low complexity" evidence="1">
    <location>
        <begin position="192"/>
        <end position="222"/>
    </location>
</feature>
<feature type="compositionally biased region" description="Basic residues" evidence="1">
    <location>
        <begin position="115"/>
        <end position="135"/>
    </location>
</feature>
<dbReference type="EMBL" id="CAACXN010000007">
    <property type="protein sequence ID" value="VEW10576.1"/>
    <property type="molecule type" value="Genomic_DNA"/>
</dbReference>
<feature type="compositionally biased region" description="Basic residues" evidence="1">
    <location>
        <begin position="71"/>
        <end position="85"/>
    </location>
</feature>
<proteinExistence type="predicted"/>
<evidence type="ECO:0000313" key="2">
    <source>
        <dbReference type="EMBL" id="VEW10576.1"/>
    </source>
</evidence>
<accession>A0A449CZA2</accession>
<name>A0A449CZA2_9MICO</name>
<gene>
    <name evidence="2" type="ORF">NCTC12391_00226</name>
</gene>
<dbReference type="AlphaFoldDB" id="A0A449CZA2"/>
<feature type="compositionally biased region" description="Polar residues" evidence="1">
    <location>
        <begin position="101"/>
        <end position="110"/>
    </location>
</feature>
<dbReference type="Proteomes" id="UP000386281">
    <property type="component" value="Unassembled WGS sequence"/>
</dbReference>
<feature type="region of interest" description="Disordered" evidence="1">
    <location>
        <begin position="71"/>
        <end position="222"/>
    </location>
</feature>
<organism evidence="2 3">
    <name type="scientific">Brevibacterium casei</name>
    <dbReference type="NCBI Taxonomy" id="33889"/>
    <lineage>
        <taxon>Bacteria</taxon>
        <taxon>Bacillati</taxon>
        <taxon>Actinomycetota</taxon>
        <taxon>Actinomycetes</taxon>
        <taxon>Micrococcales</taxon>
        <taxon>Brevibacteriaceae</taxon>
        <taxon>Brevibacterium</taxon>
    </lineage>
</organism>
<evidence type="ECO:0000313" key="3">
    <source>
        <dbReference type="Proteomes" id="UP000386281"/>
    </source>
</evidence>
<reference evidence="2 3" key="1">
    <citation type="submission" date="2019-02" db="EMBL/GenBank/DDBJ databases">
        <authorList>
            <consortium name="Pathogen Informatics"/>
        </authorList>
    </citation>
    <scope>NUCLEOTIDE SEQUENCE [LARGE SCALE GENOMIC DNA]</scope>
    <source>
        <strain evidence="2 3">3012STDY7078520</strain>
    </source>
</reference>
<evidence type="ECO:0000256" key="1">
    <source>
        <dbReference type="SAM" id="MobiDB-lite"/>
    </source>
</evidence>
<sequence length="222" mass="24198">MKYALLLMGNVTDADCGEDGGPDPAEFMAFDKEITDAGIVVGGFALDGPRTRGAGQRLRRHLRAVRRIRRIRRRQLRHRGSRRSTTRSPGRSGAPDRAPGTSRSGRSPTTDGHRRDGRRPGAHRHRARGPRAAARRSRDEVPRPRPRRGGSGRCHGPCRRVLAGPRRPTASTGVADDDGEEPRDRPHPAPMRPAHAALPASGSRTRPSRGTTRTTPTASARP</sequence>